<dbReference type="AlphaFoldDB" id="A0A937FHQ7"/>
<dbReference type="SUPFAM" id="SSF103190">
    <property type="entry name" value="Sensory domain-like"/>
    <property type="match status" value="1"/>
</dbReference>
<dbReference type="Proteomes" id="UP000623681">
    <property type="component" value="Unassembled WGS sequence"/>
</dbReference>
<sequence length="644" mass="72406">MKIKYKLIISYLGLIIFAVSVLGYLIAERSQKAVLTEVNEKSQRLTESICTTLSVRNDLLTEKSYGDLNFAMSILNDLDVMRVDYNETVKVGEFNLPVLYAGKQRLSLDNTIVDKLKQSTGTVGSIFLLHDNKLIRVSSTISVEDKSIIGTYIPSDSIAYKKILNKEEYIGDITIQNNSYITRMKPLLDKDNKVIGAIGIGNKVINDYLEQTLSNIKLGQTGYVYILDSEGNVIVHPYDKGKNVKNYDFVQNMHTNNSGKIEYTYNGIKKVGYYKYFEPWHWYIVTSANYDELNSSAISIYETTLLTGLGIVILGGIIALIIAHNLVKPINKLKDCVEIAGKGDLSVRCNINSKNEIGILSNSFNNMLVENNRLLEETVQYDKLKTEFIANMSHELRTPLNIIFSTAQLFDVFIKSGEDVDIKKIKGYTGSIKQNCYRLLRLVNNLIDVTKIDSGFVSLELMNANIVQVVEDITQSTAEYVQNMSRTIIFDTDVEEKFMAFDPAKLERILLNLISNATKFTNPGDSIEVSLFDKGDHVIISVKDTGVGIPEERIPELFQRFKQIDPLLSRSHEGSGIGLSIVRALVEMHGGTIGVKSKFGEGTEFNIYIPAKVIKEEPKTKVNNDLNNQSNVEKIKIEFSDIYK</sequence>
<dbReference type="SMART" id="SM00388">
    <property type="entry name" value="HisKA"/>
    <property type="match status" value="1"/>
</dbReference>
<name>A0A937FHQ7_9CLOT</name>
<keyword evidence="7 13" id="KW-0812">Transmembrane</keyword>
<evidence type="ECO:0000259" key="14">
    <source>
        <dbReference type="PROSITE" id="PS50109"/>
    </source>
</evidence>
<dbReference type="Gene3D" id="3.30.450.20">
    <property type="entry name" value="PAS domain"/>
    <property type="match status" value="1"/>
</dbReference>
<keyword evidence="17" id="KW-1185">Reference proteome</keyword>
<evidence type="ECO:0000259" key="15">
    <source>
        <dbReference type="PROSITE" id="PS50885"/>
    </source>
</evidence>
<dbReference type="InterPro" id="IPR003661">
    <property type="entry name" value="HisK_dim/P_dom"/>
</dbReference>
<keyword evidence="13" id="KW-0472">Membrane</keyword>
<organism evidence="16 17">
    <name type="scientific">Clostridium paridis</name>
    <dbReference type="NCBI Taxonomy" id="2803863"/>
    <lineage>
        <taxon>Bacteria</taxon>
        <taxon>Bacillati</taxon>
        <taxon>Bacillota</taxon>
        <taxon>Clostridia</taxon>
        <taxon>Eubacteriales</taxon>
        <taxon>Clostridiaceae</taxon>
        <taxon>Clostridium</taxon>
    </lineage>
</organism>
<dbReference type="RefSeq" id="WP_202768652.1">
    <property type="nucleotide sequence ID" value="NZ_JAESWA010000023.1"/>
</dbReference>
<keyword evidence="8" id="KW-0547">Nucleotide-binding</keyword>
<keyword evidence="12" id="KW-0902">Two-component regulatory system</keyword>
<dbReference type="CDD" id="cd06225">
    <property type="entry name" value="HAMP"/>
    <property type="match status" value="1"/>
</dbReference>
<dbReference type="GO" id="GO:0005886">
    <property type="term" value="C:plasma membrane"/>
    <property type="evidence" value="ECO:0007669"/>
    <property type="project" value="UniProtKB-SubCell"/>
</dbReference>
<dbReference type="InterPro" id="IPR033462">
    <property type="entry name" value="Cache_3-Cache_2"/>
</dbReference>
<evidence type="ECO:0000256" key="6">
    <source>
        <dbReference type="ARBA" id="ARBA00022679"/>
    </source>
</evidence>
<gene>
    <name evidence="16" type="ORF">JK634_15580</name>
</gene>
<dbReference type="CDD" id="cd12912">
    <property type="entry name" value="PDC2_MCP_like"/>
    <property type="match status" value="1"/>
</dbReference>
<dbReference type="PROSITE" id="PS50109">
    <property type="entry name" value="HIS_KIN"/>
    <property type="match status" value="1"/>
</dbReference>
<dbReference type="GO" id="GO:0005524">
    <property type="term" value="F:ATP binding"/>
    <property type="evidence" value="ECO:0007669"/>
    <property type="project" value="UniProtKB-KW"/>
</dbReference>
<dbReference type="Pfam" id="PF00672">
    <property type="entry name" value="HAMP"/>
    <property type="match status" value="1"/>
</dbReference>
<keyword evidence="11 13" id="KW-1133">Transmembrane helix</keyword>
<feature type="transmembrane region" description="Helical" evidence="13">
    <location>
        <begin position="305"/>
        <end position="327"/>
    </location>
</feature>
<dbReference type="SUPFAM" id="SSF47384">
    <property type="entry name" value="Homodimeric domain of signal transducing histidine kinase"/>
    <property type="match status" value="1"/>
</dbReference>
<comment type="caution">
    <text evidence="16">The sequence shown here is derived from an EMBL/GenBank/DDBJ whole genome shotgun (WGS) entry which is preliminary data.</text>
</comment>
<comment type="subcellular location">
    <subcellularLocation>
        <location evidence="2">Cell membrane</location>
        <topology evidence="2">Multi-pass membrane protein</topology>
    </subcellularLocation>
</comment>
<evidence type="ECO:0000256" key="1">
    <source>
        <dbReference type="ARBA" id="ARBA00000085"/>
    </source>
</evidence>
<dbReference type="InterPro" id="IPR036097">
    <property type="entry name" value="HisK_dim/P_sf"/>
</dbReference>
<dbReference type="InterPro" id="IPR003594">
    <property type="entry name" value="HATPase_dom"/>
</dbReference>
<keyword evidence="6" id="KW-0808">Transferase</keyword>
<dbReference type="SMART" id="SM00387">
    <property type="entry name" value="HATPase_c"/>
    <property type="match status" value="1"/>
</dbReference>
<evidence type="ECO:0000256" key="7">
    <source>
        <dbReference type="ARBA" id="ARBA00022692"/>
    </source>
</evidence>
<evidence type="ECO:0000256" key="11">
    <source>
        <dbReference type="ARBA" id="ARBA00022989"/>
    </source>
</evidence>
<evidence type="ECO:0000313" key="17">
    <source>
        <dbReference type="Proteomes" id="UP000623681"/>
    </source>
</evidence>
<dbReference type="Gene3D" id="3.30.565.10">
    <property type="entry name" value="Histidine kinase-like ATPase, C-terminal domain"/>
    <property type="match status" value="1"/>
</dbReference>
<evidence type="ECO:0000256" key="12">
    <source>
        <dbReference type="ARBA" id="ARBA00023012"/>
    </source>
</evidence>
<evidence type="ECO:0000313" key="16">
    <source>
        <dbReference type="EMBL" id="MBL4933235.1"/>
    </source>
</evidence>
<evidence type="ECO:0000256" key="2">
    <source>
        <dbReference type="ARBA" id="ARBA00004651"/>
    </source>
</evidence>
<feature type="domain" description="Histidine kinase" evidence="14">
    <location>
        <begin position="391"/>
        <end position="613"/>
    </location>
</feature>
<keyword evidence="5" id="KW-0597">Phosphoprotein</keyword>
<evidence type="ECO:0000256" key="3">
    <source>
        <dbReference type="ARBA" id="ARBA00012438"/>
    </source>
</evidence>
<dbReference type="InterPro" id="IPR036890">
    <property type="entry name" value="HATPase_C_sf"/>
</dbReference>
<dbReference type="InterPro" id="IPR029151">
    <property type="entry name" value="Sensor-like_sf"/>
</dbReference>
<dbReference type="SUPFAM" id="SSF55874">
    <property type="entry name" value="ATPase domain of HSP90 chaperone/DNA topoisomerase II/histidine kinase"/>
    <property type="match status" value="1"/>
</dbReference>
<feature type="transmembrane region" description="Helical" evidence="13">
    <location>
        <begin position="7"/>
        <end position="27"/>
    </location>
</feature>
<dbReference type="Pfam" id="PF00512">
    <property type="entry name" value="HisKA"/>
    <property type="match status" value="1"/>
</dbReference>
<dbReference type="CDD" id="cd16922">
    <property type="entry name" value="HATPase_EvgS-ArcB-TorS-like"/>
    <property type="match status" value="1"/>
</dbReference>
<dbReference type="SMART" id="SM00304">
    <property type="entry name" value="HAMP"/>
    <property type="match status" value="1"/>
</dbReference>
<evidence type="ECO:0000256" key="13">
    <source>
        <dbReference type="SAM" id="Phobius"/>
    </source>
</evidence>
<comment type="catalytic activity">
    <reaction evidence="1">
        <text>ATP + protein L-histidine = ADP + protein N-phospho-L-histidine.</text>
        <dbReference type="EC" id="2.7.13.3"/>
    </reaction>
</comment>
<dbReference type="Pfam" id="PF17201">
    <property type="entry name" value="Cache_3-Cache_2"/>
    <property type="match status" value="1"/>
</dbReference>
<reference evidence="16" key="1">
    <citation type="submission" date="2021-01" db="EMBL/GenBank/DDBJ databases">
        <title>Genome public.</title>
        <authorList>
            <person name="Liu C."/>
            <person name="Sun Q."/>
        </authorList>
    </citation>
    <scope>NUCLEOTIDE SEQUENCE</scope>
    <source>
        <strain evidence="16">YIM B02565</strain>
    </source>
</reference>
<evidence type="ECO:0000256" key="8">
    <source>
        <dbReference type="ARBA" id="ARBA00022741"/>
    </source>
</evidence>
<evidence type="ECO:0000256" key="10">
    <source>
        <dbReference type="ARBA" id="ARBA00022840"/>
    </source>
</evidence>
<dbReference type="PANTHER" id="PTHR43711">
    <property type="entry name" value="TWO-COMPONENT HISTIDINE KINASE"/>
    <property type="match status" value="1"/>
</dbReference>
<accession>A0A937FHQ7</accession>
<evidence type="ECO:0000256" key="9">
    <source>
        <dbReference type="ARBA" id="ARBA00022777"/>
    </source>
</evidence>
<dbReference type="Gene3D" id="1.10.287.130">
    <property type="match status" value="1"/>
</dbReference>
<dbReference type="FunFam" id="3.30.565.10:FF:000037">
    <property type="entry name" value="Hybrid sensor histidine kinase/response regulator"/>
    <property type="match status" value="1"/>
</dbReference>
<keyword evidence="10" id="KW-0067">ATP-binding</keyword>
<dbReference type="Pfam" id="PF02518">
    <property type="entry name" value="HATPase_c"/>
    <property type="match status" value="1"/>
</dbReference>
<dbReference type="EMBL" id="JAESWA010000023">
    <property type="protein sequence ID" value="MBL4933235.1"/>
    <property type="molecule type" value="Genomic_DNA"/>
</dbReference>
<proteinExistence type="predicted"/>
<dbReference type="SUPFAM" id="SSF158472">
    <property type="entry name" value="HAMP domain-like"/>
    <property type="match status" value="1"/>
</dbReference>
<dbReference type="InterPro" id="IPR004358">
    <property type="entry name" value="Sig_transdc_His_kin-like_C"/>
</dbReference>
<dbReference type="CDD" id="cd00082">
    <property type="entry name" value="HisKA"/>
    <property type="match status" value="1"/>
</dbReference>
<dbReference type="InterPro" id="IPR050736">
    <property type="entry name" value="Sensor_HK_Regulatory"/>
</dbReference>
<dbReference type="PRINTS" id="PR00344">
    <property type="entry name" value="BCTRLSENSOR"/>
</dbReference>
<protein>
    <recommendedName>
        <fullName evidence="3">histidine kinase</fullName>
        <ecNumber evidence="3">2.7.13.3</ecNumber>
    </recommendedName>
</protein>
<keyword evidence="4" id="KW-1003">Cell membrane</keyword>
<dbReference type="GO" id="GO:0000155">
    <property type="term" value="F:phosphorelay sensor kinase activity"/>
    <property type="evidence" value="ECO:0007669"/>
    <property type="project" value="InterPro"/>
</dbReference>
<evidence type="ECO:0000256" key="4">
    <source>
        <dbReference type="ARBA" id="ARBA00022475"/>
    </source>
</evidence>
<dbReference type="Gene3D" id="6.10.340.10">
    <property type="match status" value="1"/>
</dbReference>
<dbReference type="InterPro" id="IPR003660">
    <property type="entry name" value="HAMP_dom"/>
</dbReference>
<dbReference type="InterPro" id="IPR005467">
    <property type="entry name" value="His_kinase_dom"/>
</dbReference>
<keyword evidence="9" id="KW-0418">Kinase</keyword>
<evidence type="ECO:0000256" key="5">
    <source>
        <dbReference type="ARBA" id="ARBA00022553"/>
    </source>
</evidence>
<dbReference type="EC" id="2.7.13.3" evidence="3"/>
<dbReference type="PROSITE" id="PS50885">
    <property type="entry name" value="HAMP"/>
    <property type="match status" value="1"/>
</dbReference>
<dbReference type="PANTHER" id="PTHR43711:SF26">
    <property type="entry name" value="SENSOR HISTIDINE KINASE RCSC"/>
    <property type="match status" value="1"/>
</dbReference>
<feature type="domain" description="HAMP" evidence="15">
    <location>
        <begin position="324"/>
        <end position="376"/>
    </location>
</feature>